<dbReference type="Pfam" id="PF02153">
    <property type="entry name" value="PDH_N"/>
    <property type="match status" value="1"/>
</dbReference>
<comment type="pathway">
    <text evidence="3">Amino-acid biosynthesis.</text>
</comment>
<keyword evidence="6" id="KW-1185">Reference proteome</keyword>
<dbReference type="InterPro" id="IPR036291">
    <property type="entry name" value="NAD(P)-bd_dom_sf"/>
</dbReference>
<organism evidence="5 6">
    <name type="scientific">Breznakia pachnodae</name>
    <dbReference type="NCBI Taxonomy" id="265178"/>
    <lineage>
        <taxon>Bacteria</taxon>
        <taxon>Bacillati</taxon>
        <taxon>Bacillota</taxon>
        <taxon>Erysipelotrichia</taxon>
        <taxon>Erysipelotrichales</taxon>
        <taxon>Erysipelotrichaceae</taxon>
        <taxon>Breznakia</taxon>
    </lineage>
</organism>
<comment type="similarity">
    <text evidence="1">Belongs to the prephenate/arogenate dehydrogenase family.</text>
</comment>
<reference evidence="5 6" key="1">
    <citation type="submission" date="2023-07" db="EMBL/GenBank/DDBJ databases">
        <title>Genomic Encyclopedia of Type Strains, Phase IV (KMG-IV): sequencing the most valuable type-strain genomes for metagenomic binning, comparative biology and taxonomic classification.</title>
        <authorList>
            <person name="Goeker M."/>
        </authorList>
    </citation>
    <scope>NUCLEOTIDE SEQUENCE [LARGE SCALE GENOMIC DNA]</scope>
    <source>
        <strain evidence="5 6">DSM 16784</strain>
    </source>
</reference>
<feature type="domain" description="Prephenate/arogenate dehydrogenase" evidence="4">
    <location>
        <begin position="5"/>
        <end position="281"/>
    </location>
</feature>
<dbReference type="Proteomes" id="UP001230220">
    <property type="component" value="Unassembled WGS sequence"/>
</dbReference>
<accession>A0ABU0E2A8</accession>
<proteinExistence type="inferred from homology"/>
<keyword evidence="2 5" id="KW-0560">Oxidoreductase</keyword>
<evidence type="ECO:0000256" key="1">
    <source>
        <dbReference type="ARBA" id="ARBA00007964"/>
    </source>
</evidence>
<evidence type="ECO:0000256" key="3">
    <source>
        <dbReference type="ARBA" id="ARBA00029440"/>
    </source>
</evidence>
<comment type="caution">
    <text evidence="5">The sequence shown here is derived from an EMBL/GenBank/DDBJ whole genome shotgun (WGS) entry which is preliminary data.</text>
</comment>
<protein>
    <submittedName>
        <fullName evidence="5">Prephenate dehydrogenase</fullName>
        <ecNumber evidence="5">1.3.1.12</ecNumber>
    </submittedName>
</protein>
<dbReference type="PANTHER" id="PTHR21363">
    <property type="entry name" value="PREPHENATE DEHYDROGENASE"/>
    <property type="match status" value="1"/>
</dbReference>
<evidence type="ECO:0000313" key="5">
    <source>
        <dbReference type="EMBL" id="MDQ0361027.1"/>
    </source>
</evidence>
<dbReference type="EC" id="1.3.1.12" evidence="5"/>
<dbReference type="InterPro" id="IPR008927">
    <property type="entry name" value="6-PGluconate_DH-like_C_sf"/>
</dbReference>
<dbReference type="PROSITE" id="PS51176">
    <property type="entry name" value="PDH_ADH"/>
    <property type="match status" value="1"/>
</dbReference>
<gene>
    <name evidence="5" type="ORF">J2S15_001774</name>
</gene>
<dbReference type="EMBL" id="JAUSUR010000003">
    <property type="protein sequence ID" value="MDQ0361027.1"/>
    <property type="molecule type" value="Genomic_DNA"/>
</dbReference>
<dbReference type="InterPro" id="IPR046825">
    <property type="entry name" value="PDH_C"/>
</dbReference>
<evidence type="ECO:0000256" key="2">
    <source>
        <dbReference type="ARBA" id="ARBA00023002"/>
    </source>
</evidence>
<evidence type="ECO:0000259" key="4">
    <source>
        <dbReference type="PROSITE" id="PS51176"/>
    </source>
</evidence>
<dbReference type="SUPFAM" id="SSF51735">
    <property type="entry name" value="NAD(P)-binding Rossmann-fold domains"/>
    <property type="match status" value="1"/>
</dbReference>
<dbReference type="InterPro" id="IPR050812">
    <property type="entry name" value="Preph/Arog_dehydrog"/>
</dbReference>
<dbReference type="Gene3D" id="3.40.50.720">
    <property type="entry name" value="NAD(P)-binding Rossmann-like Domain"/>
    <property type="match status" value="1"/>
</dbReference>
<dbReference type="PANTHER" id="PTHR21363:SF0">
    <property type="entry name" value="PREPHENATE DEHYDROGENASE [NADP(+)]"/>
    <property type="match status" value="1"/>
</dbReference>
<dbReference type="InterPro" id="IPR003099">
    <property type="entry name" value="Prephen_DH"/>
</dbReference>
<dbReference type="GO" id="GO:0008977">
    <property type="term" value="F:prephenate dehydrogenase (NAD+) activity"/>
    <property type="evidence" value="ECO:0007669"/>
    <property type="project" value="UniProtKB-EC"/>
</dbReference>
<dbReference type="RefSeq" id="WP_307407401.1">
    <property type="nucleotide sequence ID" value="NZ_JAUSUR010000003.1"/>
</dbReference>
<sequence>MNKDKTFAIVGLGLLGGSYAKGLKEAGYKVYGIARRQETIDYALEHSYIDEGSTDTKLVEKADVVILCLYPSIMIDWLEANKQYLKDGAIVSDISGVKASVVKPIQDILEGQNNEFISTHPMAGKESSGIEYANTEMFLTANFIIVPTEENTQHAIDVMWEVAEILKFHHISILSIQEHDRMIGFLSQLTHVIAVSLMNTHDDEKLVDYTGDSFRDLTRIAKINENMWSELFLFNKEILLEEITSFQESLQDFKDTLENEDTNKMKELFIQSTSRRKKFDK</sequence>
<dbReference type="SUPFAM" id="SSF48179">
    <property type="entry name" value="6-phosphogluconate dehydrogenase C-terminal domain-like"/>
    <property type="match status" value="1"/>
</dbReference>
<evidence type="ECO:0000313" key="6">
    <source>
        <dbReference type="Proteomes" id="UP001230220"/>
    </source>
</evidence>
<dbReference type="Gene3D" id="1.10.3660.10">
    <property type="entry name" value="6-phosphogluconate dehydrogenase C-terminal like domain"/>
    <property type="match status" value="1"/>
</dbReference>
<dbReference type="Pfam" id="PF20463">
    <property type="entry name" value="PDH_C"/>
    <property type="match status" value="1"/>
</dbReference>
<name>A0ABU0E2A8_9FIRM</name>
<dbReference type="InterPro" id="IPR046826">
    <property type="entry name" value="PDH_N"/>
</dbReference>